<evidence type="ECO:0000313" key="3">
    <source>
        <dbReference type="Proteomes" id="UP001302806"/>
    </source>
</evidence>
<dbReference type="EC" id="2.4.-.-" evidence="2"/>
<name>A0ABY9XUJ5_9FLAO</name>
<dbReference type="EMBL" id="CP134537">
    <property type="protein sequence ID" value="WNH09627.1"/>
    <property type="molecule type" value="Genomic_DNA"/>
</dbReference>
<keyword evidence="2" id="KW-0808">Transferase</keyword>
<sequence length="181" mass="20692">MVKYELCICILNYKSSEETISLYSSLKNYGIKTFKLLVIDNFSNNEEVIKLQAIISKDDLRLLPDNKGYAKGNSIAINEAIAQKIPYVLLLNPDIRLTKECILVLMDTIKCKDDFAVVGPRICFRDKPNIIYSDGGFVDKGQGFYTYHLNHNKKVGEVTPKDNEYMVDYVNGSVFIPYCYF</sequence>
<gene>
    <name evidence="2" type="ORF">RHP51_02555</name>
</gene>
<dbReference type="Pfam" id="PF00535">
    <property type="entry name" value="Glycos_transf_2"/>
    <property type="match status" value="1"/>
</dbReference>
<reference evidence="2 3" key="1">
    <citation type="submission" date="2023-09" db="EMBL/GenBank/DDBJ databases">
        <title>Thalassobella suaedae gen. nov., sp. nov., a marine bacterium of the family Flavobacteriaceae isolated from a halophyte Suaeda japonica.</title>
        <authorList>
            <person name="Lee S.Y."/>
            <person name="Hwang C.Y."/>
        </authorList>
    </citation>
    <scope>NUCLEOTIDE SEQUENCE [LARGE SCALE GENOMIC DNA]</scope>
    <source>
        <strain evidence="2 3">HL-DH14</strain>
    </source>
</reference>
<dbReference type="InterPro" id="IPR029044">
    <property type="entry name" value="Nucleotide-diphossugar_trans"/>
</dbReference>
<dbReference type="Proteomes" id="UP001302806">
    <property type="component" value="Chromosome"/>
</dbReference>
<evidence type="ECO:0000313" key="2">
    <source>
        <dbReference type="EMBL" id="WNH09627.1"/>
    </source>
</evidence>
<evidence type="ECO:0000259" key="1">
    <source>
        <dbReference type="Pfam" id="PF00535"/>
    </source>
</evidence>
<dbReference type="Gene3D" id="3.90.550.10">
    <property type="entry name" value="Spore Coat Polysaccharide Biosynthesis Protein SpsA, Chain A"/>
    <property type="match status" value="1"/>
</dbReference>
<accession>A0ABY9XUJ5</accession>
<organism evidence="2 3">
    <name type="scientific">Thalassobellus suaedae</name>
    <dbReference type="NCBI Taxonomy" id="3074124"/>
    <lineage>
        <taxon>Bacteria</taxon>
        <taxon>Pseudomonadati</taxon>
        <taxon>Bacteroidota</taxon>
        <taxon>Flavobacteriia</taxon>
        <taxon>Flavobacteriales</taxon>
        <taxon>Flavobacteriaceae</taxon>
        <taxon>Thalassobellus</taxon>
    </lineage>
</organism>
<proteinExistence type="predicted"/>
<feature type="domain" description="Glycosyltransferase 2-like" evidence="1">
    <location>
        <begin position="7"/>
        <end position="134"/>
    </location>
</feature>
<dbReference type="SUPFAM" id="SSF53448">
    <property type="entry name" value="Nucleotide-diphospho-sugar transferases"/>
    <property type="match status" value="1"/>
</dbReference>
<dbReference type="InterPro" id="IPR001173">
    <property type="entry name" value="Glyco_trans_2-like"/>
</dbReference>
<dbReference type="RefSeq" id="WP_415866052.1">
    <property type="nucleotide sequence ID" value="NZ_CP134537.1"/>
</dbReference>
<protein>
    <submittedName>
        <fullName evidence="2">Glycosyltransferase</fullName>
        <ecNumber evidence="2">2.4.-.-</ecNumber>
    </submittedName>
</protein>
<keyword evidence="2" id="KW-0328">Glycosyltransferase</keyword>
<dbReference type="GO" id="GO:0016757">
    <property type="term" value="F:glycosyltransferase activity"/>
    <property type="evidence" value="ECO:0007669"/>
    <property type="project" value="UniProtKB-KW"/>
</dbReference>